<comment type="caution">
    <text evidence="1">The sequence shown here is derived from an EMBL/GenBank/DDBJ whole genome shotgun (WGS) entry which is preliminary data.</text>
</comment>
<reference evidence="1" key="2">
    <citation type="journal article" date="2023" name="Science">
        <title>Genomic signatures of disease resistance in endangered staghorn corals.</title>
        <authorList>
            <person name="Vollmer S.V."/>
            <person name="Selwyn J.D."/>
            <person name="Despard B.A."/>
            <person name="Roesel C.L."/>
        </authorList>
    </citation>
    <scope>NUCLEOTIDE SEQUENCE</scope>
    <source>
        <strain evidence="1">K2</strain>
    </source>
</reference>
<evidence type="ECO:0000313" key="2">
    <source>
        <dbReference type="Proteomes" id="UP001249851"/>
    </source>
</evidence>
<dbReference type="EMBL" id="JARQWQ010000013">
    <property type="protein sequence ID" value="KAK2567822.1"/>
    <property type="molecule type" value="Genomic_DNA"/>
</dbReference>
<feature type="non-terminal residue" evidence="1">
    <location>
        <position position="221"/>
    </location>
</feature>
<proteinExistence type="predicted"/>
<protein>
    <submittedName>
        <fullName evidence="1">Uncharacterized protein</fullName>
    </submittedName>
</protein>
<reference evidence="1" key="1">
    <citation type="journal article" date="2023" name="G3 (Bethesda)">
        <title>Whole genome assembly and annotation of the endangered Caribbean coral Acropora cervicornis.</title>
        <authorList>
            <person name="Selwyn J.D."/>
            <person name="Vollmer S.V."/>
        </authorList>
    </citation>
    <scope>NUCLEOTIDE SEQUENCE</scope>
    <source>
        <strain evidence="1">K2</strain>
    </source>
</reference>
<name>A0AAD9QUX2_ACRCE</name>
<dbReference type="AlphaFoldDB" id="A0AAD9QUX2"/>
<gene>
    <name evidence="1" type="ORF">P5673_007697</name>
</gene>
<evidence type="ECO:0000313" key="1">
    <source>
        <dbReference type="EMBL" id="KAK2567822.1"/>
    </source>
</evidence>
<sequence length="221" mass="24976">DTNKSRFDSYSVRKVPCFETVFQLKQHFLENCQAEISPATDTTFQIGYYTEENKNFSISSEIHLAEAFSLVKNGKITLWVDPHKDVLRSSLGREREKVIPVFKMIAETEKKKEVMNLAFHGLEGSMTFPSLNCAVGRGWCEDTPPNVPFFTGISKVAKPSKTVTSGEFSTQSTDNAEQKVRILSSILQQLKDLKALREDAVLTENEFSSQKEKLLKELNSL</sequence>
<dbReference type="Proteomes" id="UP001249851">
    <property type="component" value="Unassembled WGS sequence"/>
</dbReference>
<organism evidence="1 2">
    <name type="scientific">Acropora cervicornis</name>
    <name type="common">Staghorn coral</name>
    <dbReference type="NCBI Taxonomy" id="6130"/>
    <lineage>
        <taxon>Eukaryota</taxon>
        <taxon>Metazoa</taxon>
        <taxon>Cnidaria</taxon>
        <taxon>Anthozoa</taxon>
        <taxon>Hexacorallia</taxon>
        <taxon>Scleractinia</taxon>
        <taxon>Astrocoeniina</taxon>
        <taxon>Acroporidae</taxon>
        <taxon>Acropora</taxon>
    </lineage>
</organism>
<accession>A0AAD9QUX2</accession>
<keyword evidence="2" id="KW-1185">Reference proteome</keyword>